<dbReference type="PANTHER" id="PTHR10885">
    <property type="entry name" value="ISOPENTENYL-DIPHOSPHATE DELTA-ISOMERASE"/>
    <property type="match status" value="1"/>
</dbReference>
<dbReference type="Gene3D" id="3.90.79.10">
    <property type="entry name" value="Nucleoside Triphosphate Pyrophosphohydrolase"/>
    <property type="match status" value="1"/>
</dbReference>
<dbReference type="EMBL" id="AWVF01000110">
    <property type="protein sequence ID" value="ERJ96670.1"/>
    <property type="molecule type" value="Genomic_DNA"/>
</dbReference>
<dbReference type="InterPro" id="IPR015797">
    <property type="entry name" value="NUDIX_hydrolase-like_dom_sf"/>
</dbReference>
<dbReference type="PROSITE" id="PS51462">
    <property type="entry name" value="NUDIX"/>
    <property type="match status" value="1"/>
</dbReference>
<accession>U2KX52</accession>
<dbReference type="HOGENOM" id="CLU_060552_1_1_9"/>
<keyword evidence="1 3" id="KW-0378">Hydrolase</keyword>
<reference evidence="3 4" key="1">
    <citation type="submission" date="2013-07" db="EMBL/GenBank/DDBJ databases">
        <authorList>
            <person name="Weinstock G."/>
            <person name="Sodergren E."/>
            <person name="Wylie T."/>
            <person name="Fulton L."/>
            <person name="Fulton R."/>
            <person name="Fronick C."/>
            <person name="O'Laughlin M."/>
            <person name="Godfrey J."/>
            <person name="Miner T."/>
            <person name="Herter B."/>
            <person name="Appelbaum E."/>
            <person name="Cordes M."/>
            <person name="Lek S."/>
            <person name="Wollam A."/>
            <person name="Pepin K.H."/>
            <person name="Palsikar V.B."/>
            <person name="Mitreva M."/>
            <person name="Wilson R.K."/>
        </authorList>
    </citation>
    <scope>NUCLEOTIDE SEQUENCE [LARGE SCALE GENOMIC DNA]</scope>
    <source>
        <strain evidence="3 4">ATCC 27760</strain>
    </source>
</reference>
<keyword evidence="4" id="KW-1185">Reference proteome</keyword>
<dbReference type="RefSeq" id="WP_021682458.1">
    <property type="nucleotide sequence ID" value="NZ_KI260415.1"/>
</dbReference>
<dbReference type="PROSITE" id="PS00893">
    <property type="entry name" value="NUDIX_BOX"/>
    <property type="match status" value="1"/>
</dbReference>
<dbReference type="GeneID" id="93694220"/>
<dbReference type="GO" id="GO:0016787">
    <property type="term" value="F:hydrolase activity"/>
    <property type="evidence" value="ECO:0007669"/>
    <property type="project" value="UniProtKB-KW"/>
</dbReference>
<dbReference type="STRING" id="411473.RUMCAL_01000"/>
<feature type="domain" description="Nudix hydrolase" evidence="2">
    <location>
        <begin position="28"/>
        <end position="158"/>
    </location>
</feature>
<dbReference type="Proteomes" id="UP000016662">
    <property type="component" value="Unassembled WGS sequence"/>
</dbReference>
<dbReference type="eggNOG" id="COG1051">
    <property type="taxonomic scope" value="Bacteria"/>
</dbReference>
<sequence length="165" mass="19280">MEWLDIYDEHGNRTGKTAERGTFLSKGEYFLCAHVILENTDGLFLIQQRSDTKATRPGQWDITAGAVDCGEVSLDGALREAKEEVGLTLPREKMQFLFRDKRRSCYHDVYYIQIPFSLQDCTMQESEVQDLRLVTRKELLDLLEQMSHRSPNYKRRLTEFLSHRS</sequence>
<evidence type="ECO:0000259" key="2">
    <source>
        <dbReference type="PROSITE" id="PS51462"/>
    </source>
</evidence>
<dbReference type="AlphaFoldDB" id="U2KX52"/>
<organism evidence="3 4">
    <name type="scientific">Ruminococcus callidus ATCC 27760</name>
    <dbReference type="NCBI Taxonomy" id="411473"/>
    <lineage>
        <taxon>Bacteria</taxon>
        <taxon>Bacillati</taxon>
        <taxon>Bacillota</taxon>
        <taxon>Clostridia</taxon>
        <taxon>Eubacteriales</taxon>
        <taxon>Oscillospiraceae</taxon>
        <taxon>Ruminococcus</taxon>
    </lineage>
</organism>
<dbReference type="Pfam" id="PF00293">
    <property type="entry name" value="NUDIX"/>
    <property type="match status" value="1"/>
</dbReference>
<evidence type="ECO:0000313" key="4">
    <source>
        <dbReference type="Proteomes" id="UP000016662"/>
    </source>
</evidence>
<dbReference type="PANTHER" id="PTHR10885:SF0">
    <property type="entry name" value="ISOPENTENYL-DIPHOSPHATE DELTA-ISOMERASE"/>
    <property type="match status" value="1"/>
</dbReference>
<evidence type="ECO:0000313" key="3">
    <source>
        <dbReference type="EMBL" id="ERJ96670.1"/>
    </source>
</evidence>
<proteinExistence type="predicted"/>
<comment type="caution">
    <text evidence="3">The sequence shown here is derived from an EMBL/GenBank/DDBJ whole genome shotgun (WGS) entry which is preliminary data.</text>
</comment>
<gene>
    <name evidence="3" type="ORF">RUMCAL_01000</name>
</gene>
<evidence type="ECO:0000256" key="1">
    <source>
        <dbReference type="ARBA" id="ARBA00022801"/>
    </source>
</evidence>
<dbReference type="PATRIC" id="fig|411473.3.peg.821"/>
<protein>
    <submittedName>
        <fullName evidence="3">Hydrolase, NUDIX family</fullName>
    </submittedName>
</protein>
<dbReference type="CDD" id="cd04693">
    <property type="entry name" value="NUDIX_Hydrolase"/>
    <property type="match status" value="1"/>
</dbReference>
<dbReference type="SUPFAM" id="SSF55811">
    <property type="entry name" value="Nudix"/>
    <property type="match status" value="1"/>
</dbReference>
<dbReference type="OrthoDB" id="9786032at2"/>
<dbReference type="InterPro" id="IPR020084">
    <property type="entry name" value="NUDIX_hydrolase_CS"/>
</dbReference>
<dbReference type="InterPro" id="IPR000086">
    <property type="entry name" value="NUDIX_hydrolase_dom"/>
</dbReference>
<name>U2KX52_9FIRM</name>